<dbReference type="Proteomes" id="UP000800041">
    <property type="component" value="Unassembled WGS sequence"/>
</dbReference>
<dbReference type="Pfam" id="PF09421">
    <property type="entry name" value="FRQ"/>
    <property type="match status" value="1"/>
</dbReference>
<feature type="compositionally biased region" description="Acidic residues" evidence="2">
    <location>
        <begin position="830"/>
        <end position="843"/>
    </location>
</feature>
<feature type="region of interest" description="Disordered" evidence="2">
    <location>
        <begin position="648"/>
        <end position="685"/>
    </location>
</feature>
<evidence type="ECO:0008006" key="5">
    <source>
        <dbReference type="Google" id="ProtNLM"/>
    </source>
</evidence>
<dbReference type="InterPro" id="IPR018554">
    <property type="entry name" value="FRQ"/>
</dbReference>
<feature type="compositionally biased region" description="Polar residues" evidence="2">
    <location>
        <begin position="30"/>
        <end position="54"/>
    </location>
</feature>
<organism evidence="3 4">
    <name type="scientific">Aulographum hederae CBS 113979</name>
    <dbReference type="NCBI Taxonomy" id="1176131"/>
    <lineage>
        <taxon>Eukaryota</taxon>
        <taxon>Fungi</taxon>
        <taxon>Dikarya</taxon>
        <taxon>Ascomycota</taxon>
        <taxon>Pezizomycotina</taxon>
        <taxon>Dothideomycetes</taxon>
        <taxon>Pleosporomycetidae</taxon>
        <taxon>Aulographales</taxon>
        <taxon>Aulographaceae</taxon>
    </lineage>
</organism>
<keyword evidence="4" id="KW-1185">Reference proteome</keyword>
<feature type="compositionally biased region" description="Polar residues" evidence="2">
    <location>
        <begin position="217"/>
        <end position="270"/>
    </location>
</feature>
<feature type="region of interest" description="Disordered" evidence="2">
    <location>
        <begin position="214"/>
        <end position="291"/>
    </location>
</feature>
<dbReference type="GO" id="GO:0006355">
    <property type="term" value="P:regulation of DNA-templated transcription"/>
    <property type="evidence" value="ECO:0007669"/>
    <property type="project" value="InterPro"/>
</dbReference>
<gene>
    <name evidence="3" type="ORF">K402DRAFT_356598</name>
</gene>
<feature type="compositionally biased region" description="Low complexity" evidence="2">
    <location>
        <begin position="959"/>
        <end position="973"/>
    </location>
</feature>
<sequence length="995" mass="108800">MESNPTRPESLHPRRAPAHKSVSLRHSPPVQFQDSTTPSSGDSALRSGNTSTDPVGSIGLSLKPGTQKHSSGESSNAERWFESSNNNIAQSAASFTENEPPFFLRNSSSSETPPDVTDRRIAPFQPETSELPYRSCLLPEESRESGSDDFRNIIDDLTVENRKLKRRLKKYKKVHDTHLQADKLFEIRVHGLSAEKKKELEETLWKFSMGLEEPPTAVSTVPSTHGHVGSSNSGHLPSSLDNRQTSSHTSTRFGDSAYASMSASGQNSAAPSGHDSEHKKASKSTMTRQQQNVRSYLHEIPQGLLPTRSVAMSEKAKKKMVVRRMEQIFAGKGPAPDGHQHQIQQEEVAQSAAQADRKATEDAGRFVKREGLREAQIMHEPTEDPVQPEPEREKPRITSGILKPDMESRGTDTGEESPNQRPTRPLDLDPHRAQVPQENIDYMRHLGFSPADINSTHQLEDDHGWIYLNLLINMAQLHTVNVTPEFVKQAVSDYSTKFELTPDGRKIRWRGGDDITRNSSDSSPDGQNQPSTVSGRKLKKRGKAIGQSNGGTNNSLSMSTPQFDEHRNKLAYVPLFYQNQETESDDDFSPEPQISWSSPEQDQTGVSSGLTSSGVRNDTQKKNTPGDDGPIIFYNKFRFCTDLSGDRNNKPLATPNTASSLNAWPVGASPPRPTKGAPKEPEMRGPLYHVNIDDASEDAMDVDDDQPSSELNMSLVSGGSSEDLAATRQPMFINLDASGVGGVQPDDHFSIDVESRSRTVKDVSGGARHATVHKYPNRIVAALAERRKPEEAAGKGKATDQFLRREIISARRTQLEASVLPPPSFLIPGNDDDESDYDDDEAVSECHSYYNEPPSVCPRPQLVNMASLSSDEESSSEEEDGSESDGEVDLLASARMADPKMIREQEIQYDSAVAERLAEEIPAGSSAATAGGGSGFNTPFSVGEGVGKSPKMPSRRSSKMGAGAVAASVVAGMKRQRTGEGAVGPLERRKTPKLE</sequence>
<feature type="region of interest" description="Disordered" evidence="2">
    <location>
        <begin position="373"/>
        <end position="431"/>
    </location>
</feature>
<dbReference type="GO" id="GO:0007623">
    <property type="term" value="P:circadian rhythm"/>
    <property type="evidence" value="ECO:0007669"/>
    <property type="project" value="InterPro"/>
</dbReference>
<dbReference type="OrthoDB" id="2536795at2759"/>
<feature type="region of interest" description="Disordered" evidence="2">
    <location>
        <begin position="1"/>
        <end position="134"/>
    </location>
</feature>
<feature type="compositionally biased region" description="Acidic residues" evidence="2">
    <location>
        <begin position="870"/>
        <end position="888"/>
    </location>
</feature>
<dbReference type="AlphaFoldDB" id="A0A6G1GY83"/>
<feature type="compositionally biased region" description="Polar residues" evidence="2">
    <location>
        <begin position="517"/>
        <end position="534"/>
    </location>
</feature>
<feature type="region of interest" description="Disordered" evidence="2">
    <location>
        <begin position="819"/>
        <end position="903"/>
    </location>
</feature>
<feature type="region of interest" description="Disordered" evidence="2">
    <location>
        <begin position="582"/>
        <end position="629"/>
    </location>
</feature>
<protein>
    <recommendedName>
        <fullName evidence="5">Frequency clock protein</fullName>
    </recommendedName>
</protein>
<feature type="compositionally biased region" description="Polar residues" evidence="2">
    <location>
        <begin position="592"/>
        <end position="603"/>
    </location>
</feature>
<feature type="compositionally biased region" description="Low complexity" evidence="2">
    <location>
        <begin position="604"/>
        <end position="615"/>
    </location>
</feature>
<feature type="compositionally biased region" description="Polar residues" evidence="2">
    <location>
        <begin position="67"/>
        <end position="77"/>
    </location>
</feature>
<dbReference type="GO" id="GO:0005634">
    <property type="term" value="C:nucleus"/>
    <property type="evidence" value="ECO:0007669"/>
    <property type="project" value="InterPro"/>
</dbReference>
<accession>A0A6G1GY83</accession>
<evidence type="ECO:0000256" key="1">
    <source>
        <dbReference type="SAM" id="Coils"/>
    </source>
</evidence>
<evidence type="ECO:0000256" key="2">
    <source>
        <dbReference type="SAM" id="MobiDB-lite"/>
    </source>
</evidence>
<feature type="region of interest" description="Disordered" evidence="2">
    <location>
        <begin position="922"/>
        <end position="995"/>
    </location>
</feature>
<proteinExistence type="predicted"/>
<keyword evidence="1" id="KW-0175">Coiled coil</keyword>
<evidence type="ECO:0000313" key="3">
    <source>
        <dbReference type="EMBL" id="KAF1985709.1"/>
    </source>
</evidence>
<name>A0A6G1GY83_9PEZI</name>
<feature type="compositionally biased region" description="Basic and acidic residues" evidence="2">
    <location>
        <begin position="986"/>
        <end position="995"/>
    </location>
</feature>
<feature type="compositionally biased region" description="Basic and acidic residues" evidence="2">
    <location>
        <begin position="373"/>
        <end position="382"/>
    </location>
</feature>
<dbReference type="EMBL" id="ML977160">
    <property type="protein sequence ID" value="KAF1985709.1"/>
    <property type="molecule type" value="Genomic_DNA"/>
</dbReference>
<dbReference type="GO" id="GO:0005737">
    <property type="term" value="C:cytoplasm"/>
    <property type="evidence" value="ECO:0007669"/>
    <property type="project" value="InterPro"/>
</dbReference>
<feature type="compositionally biased region" description="Polar residues" evidence="2">
    <location>
        <begin position="546"/>
        <end position="561"/>
    </location>
</feature>
<feature type="coiled-coil region" evidence="1">
    <location>
        <begin position="147"/>
        <end position="174"/>
    </location>
</feature>
<feature type="region of interest" description="Disordered" evidence="2">
    <location>
        <begin position="508"/>
        <end position="561"/>
    </location>
</feature>
<feature type="compositionally biased region" description="Low complexity" evidence="2">
    <location>
        <begin position="83"/>
        <end position="94"/>
    </location>
</feature>
<reference evidence="3" key="1">
    <citation type="journal article" date="2020" name="Stud. Mycol.">
        <title>101 Dothideomycetes genomes: a test case for predicting lifestyles and emergence of pathogens.</title>
        <authorList>
            <person name="Haridas S."/>
            <person name="Albert R."/>
            <person name="Binder M."/>
            <person name="Bloem J."/>
            <person name="Labutti K."/>
            <person name="Salamov A."/>
            <person name="Andreopoulos B."/>
            <person name="Baker S."/>
            <person name="Barry K."/>
            <person name="Bills G."/>
            <person name="Bluhm B."/>
            <person name="Cannon C."/>
            <person name="Castanera R."/>
            <person name="Culley D."/>
            <person name="Daum C."/>
            <person name="Ezra D."/>
            <person name="Gonzalez J."/>
            <person name="Henrissat B."/>
            <person name="Kuo A."/>
            <person name="Liang C."/>
            <person name="Lipzen A."/>
            <person name="Lutzoni F."/>
            <person name="Magnuson J."/>
            <person name="Mondo S."/>
            <person name="Nolan M."/>
            <person name="Ohm R."/>
            <person name="Pangilinan J."/>
            <person name="Park H.-J."/>
            <person name="Ramirez L."/>
            <person name="Alfaro M."/>
            <person name="Sun H."/>
            <person name="Tritt A."/>
            <person name="Yoshinaga Y."/>
            <person name="Zwiers L.-H."/>
            <person name="Turgeon B."/>
            <person name="Goodwin S."/>
            <person name="Spatafora J."/>
            <person name="Crous P."/>
            <person name="Grigoriev I."/>
        </authorList>
    </citation>
    <scope>NUCLEOTIDE SEQUENCE</scope>
    <source>
        <strain evidence="3">CBS 113979</strain>
    </source>
</reference>
<evidence type="ECO:0000313" key="4">
    <source>
        <dbReference type="Proteomes" id="UP000800041"/>
    </source>
</evidence>